<evidence type="ECO:0000256" key="6">
    <source>
        <dbReference type="PROSITE-ProRule" id="PRU00433"/>
    </source>
</evidence>
<keyword evidence="2 6" id="KW-0479">Metal-binding</keyword>
<evidence type="ECO:0000259" key="8">
    <source>
        <dbReference type="PROSITE" id="PS51007"/>
    </source>
</evidence>
<dbReference type="PROSITE" id="PS51007">
    <property type="entry name" value="CYTC"/>
    <property type="match status" value="1"/>
</dbReference>
<keyword evidence="1 6" id="KW-0349">Heme</keyword>
<feature type="chain" id="PRO_5045075770" evidence="7">
    <location>
        <begin position="28"/>
        <end position="471"/>
    </location>
</feature>
<dbReference type="Gene3D" id="1.10.760.10">
    <property type="entry name" value="Cytochrome c-like domain"/>
    <property type="match status" value="1"/>
</dbReference>
<evidence type="ECO:0000256" key="2">
    <source>
        <dbReference type="ARBA" id="ARBA00022723"/>
    </source>
</evidence>
<dbReference type="PANTHER" id="PTHR30600:SF10">
    <property type="entry name" value="BLL6722 PROTEIN"/>
    <property type="match status" value="1"/>
</dbReference>
<accession>A0ABM9HYA2</accession>
<protein>
    <submittedName>
        <fullName evidence="9">Cytochrome c peroxidase</fullName>
        <ecNumber evidence="9">1.11.1.5</ecNumber>
    </submittedName>
</protein>
<dbReference type="InterPro" id="IPR009056">
    <property type="entry name" value="Cyt_c-like_dom"/>
</dbReference>
<keyword evidence="10" id="KW-1185">Reference proteome</keyword>
<evidence type="ECO:0000256" key="7">
    <source>
        <dbReference type="SAM" id="SignalP"/>
    </source>
</evidence>
<evidence type="ECO:0000256" key="1">
    <source>
        <dbReference type="ARBA" id="ARBA00022617"/>
    </source>
</evidence>
<evidence type="ECO:0000256" key="4">
    <source>
        <dbReference type="ARBA" id="ARBA00023002"/>
    </source>
</evidence>
<dbReference type="PANTHER" id="PTHR30600">
    <property type="entry name" value="CYTOCHROME C PEROXIDASE-RELATED"/>
    <property type="match status" value="1"/>
</dbReference>
<reference evidence="9 10" key="1">
    <citation type="submission" date="2023-03" db="EMBL/GenBank/DDBJ databases">
        <authorList>
            <person name="Pearce D."/>
        </authorList>
    </citation>
    <scope>NUCLEOTIDE SEQUENCE [LARGE SCALE GENOMIC DNA]</scope>
    <source>
        <strain evidence="9">Msz</strain>
    </source>
</reference>
<evidence type="ECO:0000313" key="9">
    <source>
        <dbReference type="EMBL" id="CAI8765725.1"/>
    </source>
</evidence>
<keyword evidence="5 6" id="KW-0408">Iron</keyword>
<keyword evidence="9" id="KW-0575">Peroxidase</keyword>
<keyword evidence="3 7" id="KW-0732">Signal</keyword>
<evidence type="ECO:0000256" key="5">
    <source>
        <dbReference type="ARBA" id="ARBA00023004"/>
    </source>
</evidence>
<gene>
    <name evidence="9" type="ORF">MSZNOR_0930</name>
</gene>
<proteinExistence type="predicted"/>
<dbReference type="GO" id="GO:0004130">
    <property type="term" value="F:cytochrome-c peroxidase activity"/>
    <property type="evidence" value="ECO:0007669"/>
    <property type="project" value="UniProtKB-EC"/>
</dbReference>
<feature type="domain" description="Cytochrome c" evidence="8">
    <location>
        <begin position="355"/>
        <end position="471"/>
    </location>
</feature>
<dbReference type="InterPro" id="IPR036909">
    <property type="entry name" value="Cyt_c-like_dom_sf"/>
</dbReference>
<feature type="signal peptide" evidence="7">
    <location>
        <begin position="1"/>
        <end position="27"/>
    </location>
</feature>
<sequence>MERVTLSTRTITRLFLSLTVFSLAASANDSHQTGKSAESDIASQLERDHIVRNAVQMVNQGREIFRFDTFGDEQFWGDALQLHKAIEGERFGGIGNGLTPQQALDLGLKVDVEALPDSVVQQLEQGAVDLDDVAVTLALIKQDAVLGVKGTFNDDGSLKSVGLTCALCHSTVNDSLAPGVGERLDGWANRDLNVGAIIAFAPNLQPIVDLLRIVHPNITDSEVRDVLRSWGPGKFDAELLLDGKAFTPEGKPAATLLPNAFGLAGYNQHTWTGDWGTVTYWNAFVAVLELRGVGTFFDPRLDDADKYPIAAAEKFGHIFVDPKEDQVTPKLPALHVYQLALSAPKPKAGVDFDAGAAERGSELFRDKAKCASCHVEPLWTEPGWNLHTPEEMKIDGFQANRAPGNAYKTMNLAGIFVRERGLYMRPENKGRFYHDGRFKTLMDVVDSYNERFDLGLNGREKRDLVEYLKSL</sequence>
<name>A0ABM9HYA2_9GAMM</name>
<evidence type="ECO:0000256" key="3">
    <source>
        <dbReference type="ARBA" id="ARBA00022729"/>
    </source>
</evidence>
<dbReference type="SUPFAM" id="SSF46626">
    <property type="entry name" value="Cytochrome c"/>
    <property type="match status" value="1"/>
</dbReference>
<organism evidence="9 10">
    <name type="scientific">Methylocaldum szegediense</name>
    <dbReference type="NCBI Taxonomy" id="73780"/>
    <lineage>
        <taxon>Bacteria</taxon>
        <taxon>Pseudomonadati</taxon>
        <taxon>Pseudomonadota</taxon>
        <taxon>Gammaproteobacteria</taxon>
        <taxon>Methylococcales</taxon>
        <taxon>Methylococcaceae</taxon>
        <taxon>Methylocaldum</taxon>
    </lineage>
</organism>
<keyword evidence="4 9" id="KW-0560">Oxidoreductase</keyword>
<evidence type="ECO:0000313" key="10">
    <source>
        <dbReference type="Proteomes" id="UP001162030"/>
    </source>
</evidence>
<dbReference type="EMBL" id="OX458333">
    <property type="protein sequence ID" value="CAI8765725.1"/>
    <property type="molecule type" value="Genomic_DNA"/>
</dbReference>
<dbReference type="EC" id="1.11.1.5" evidence="9"/>
<dbReference type="Proteomes" id="UP001162030">
    <property type="component" value="Chromosome"/>
</dbReference>
<dbReference type="InterPro" id="IPR051395">
    <property type="entry name" value="Cytochrome_c_Peroxidase/MauG"/>
</dbReference>